<dbReference type="AlphaFoldDB" id="A0A290S377"/>
<reference evidence="1 2" key="1">
    <citation type="journal article" date="2012" name="J. Bacteriol.">
        <title>Genome sequences of type strains of seven species of the marine bacterium Pseudoalteromonas.</title>
        <authorList>
            <person name="Xie B.B."/>
            <person name="Shu Y.L."/>
            <person name="Qin Q.L."/>
            <person name="Rong J.C."/>
            <person name="Zhang X.Y."/>
            <person name="Chen X.L."/>
            <person name="Shi M."/>
            <person name="He H.L."/>
            <person name="Zhou B.C."/>
            <person name="Zhang Y.Z."/>
        </authorList>
    </citation>
    <scope>NUCLEOTIDE SEQUENCE [LARGE SCALE GENOMIC DNA]</scope>
    <source>
        <strain evidence="1 2">A 37-1-2</strain>
    </source>
</reference>
<sequence>MFAIYYFSASLTVFMPQSSLAKKAYKHLLSLNRSVHGGSVLMIHICLYCLPLLSVM</sequence>
<proteinExistence type="predicted"/>
<protein>
    <submittedName>
        <fullName evidence="1">Uncharacterized protein</fullName>
    </submittedName>
</protein>
<dbReference type="KEGG" id="part:PARC_a0949"/>
<name>A0A290S377_9GAMM</name>
<dbReference type="EMBL" id="CP011025">
    <property type="protein sequence ID" value="ATC85630.1"/>
    <property type="molecule type" value="Genomic_DNA"/>
</dbReference>
<evidence type="ECO:0000313" key="1">
    <source>
        <dbReference type="EMBL" id="ATC85630.1"/>
    </source>
</evidence>
<evidence type="ECO:0000313" key="2">
    <source>
        <dbReference type="Proteomes" id="UP000016505"/>
    </source>
</evidence>
<gene>
    <name evidence="1" type="ORF">PARC_a0949</name>
</gene>
<organism evidence="1 2">
    <name type="scientific">Pseudoalteromonas arctica A 37-1-2</name>
    <dbReference type="NCBI Taxonomy" id="1117313"/>
    <lineage>
        <taxon>Bacteria</taxon>
        <taxon>Pseudomonadati</taxon>
        <taxon>Pseudomonadota</taxon>
        <taxon>Gammaproteobacteria</taxon>
        <taxon>Alteromonadales</taxon>
        <taxon>Pseudoalteromonadaceae</taxon>
        <taxon>Pseudoalteromonas</taxon>
    </lineage>
</organism>
<dbReference type="Proteomes" id="UP000016505">
    <property type="component" value="Chromosome I"/>
</dbReference>
<accession>A0A290S377</accession>